<feature type="compositionally biased region" description="Low complexity" evidence="2">
    <location>
        <begin position="273"/>
        <end position="286"/>
    </location>
</feature>
<feature type="compositionally biased region" description="Low complexity" evidence="2">
    <location>
        <begin position="424"/>
        <end position="436"/>
    </location>
</feature>
<evidence type="ECO:0000313" key="4">
    <source>
        <dbReference type="EMBL" id="KAG5173503.1"/>
    </source>
</evidence>
<evidence type="ECO:0000259" key="3">
    <source>
        <dbReference type="Pfam" id="PF20411"/>
    </source>
</evidence>
<dbReference type="AlphaFoldDB" id="A0A8H7Y9D2"/>
<dbReference type="Pfam" id="PF20411">
    <property type="entry name" value="DUF6697"/>
    <property type="match status" value="1"/>
</dbReference>
<keyword evidence="1" id="KW-0175">Coiled coil</keyword>
<feature type="compositionally biased region" description="Polar residues" evidence="2">
    <location>
        <begin position="288"/>
        <end position="317"/>
    </location>
</feature>
<comment type="caution">
    <text evidence="4">The sequence shown here is derived from an EMBL/GenBank/DDBJ whole genome shotgun (WGS) entry which is preliminary data.</text>
</comment>
<reference evidence="4" key="1">
    <citation type="submission" date="2021-02" db="EMBL/GenBank/DDBJ databases">
        <title>Psilocybe cubensis genome.</title>
        <authorList>
            <person name="Mckernan K.J."/>
            <person name="Crawford S."/>
            <person name="Trippe A."/>
            <person name="Kane L.T."/>
            <person name="Mclaughlin S."/>
        </authorList>
    </citation>
    <scope>NUCLEOTIDE SEQUENCE [LARGE SCALE GENOMIC DNA]</scope>
    <source>
        <strain evidence="4">MGC-MH-2018</strain>
    </source>
</reference>
<accession>A0A8H7Y9D2</accession>
<feature type="compositionally biased region" description="Low complexity" evidence="2">
    <location>
        <begin position="325"/>
        <end position="339"/>
    </location>
</feature>
<feature type="domain" description="DUF6697" evidence="3">
    <location>
        <begin position="480"/>
        <end position="679"/>
    </location>
</feature>
<feature type="region of interest" description="Disordered" evidence="2">
    <location>
        <begin position="209"/>
        <end position="454"/>
    </location>
</feature>
<dbReference type="EMBL" id="JAFIQS010000001">
    <property type="protein sequence ID" value="KAG5173503.1"/>
    <property type="molecule type" value="Genomic_DNA"/>
</dbReference>
<feature type="region of interest" description="Disordered" evidence="2">
    <location>
        <begin position="687"/>
        <end position="794"/>
    </location>
</feature>
<feature type="coiled-coil region" evidence="1">
    <location>
        <begin position="31"/>
        <end position="65"/>
    </location>
</feature>
<dbReference type="InterPro" id="IPR046520">
    <property type="entry name" value="DUF6697"/>
</dbReference>
<gene>
    <name evidence="4" type="ORF">JR316_000160</name>
</gene>
<name>A0A8H7Y9D2_PSICU</name>
<proteinExistence type="predicted"/>
<evidence type="ECO:0000256" key="2">
    <source>
        <dbReference type="SAM" id="MobiDB-lite"/>
    </source>
</evidence>
<feature type="coiled-coil region" evidence="1">
    <location>
        <begin position="104"/>
        <end position="131"/>
    </location>
</feature>
<organism evidence="4">
    <name type="scientific">Psilocybe cubensis</name>
    <name type="common">Psychedelic mushroom</name>
    <name type="synonym">Stropharia cubensis</name>
    <dbReference type="NCBI Taxonomy" id="181762"/>
    <lineage>
        <taxon>Eukaryota</taxon>
        <taxon>Fungi</taxon>
        <taxon>Dikarya</taxon>
        <taxon>Basidiomycota</taxon>
        <taxon>Agaricomycotina</taxon>
        <taxon>Agaricomycetes</taxon>
        <taxon>Agaricomycetidae</taxon>
        <taxon>Agaricales</taxon>
        <taxon>Agaricineae</taxon>
        <taxon>Strophariaceae</taxon>
        <taxon>Psilocybe</taxon>
    </lineage>
</organism>
<protein>
    <recommendedName>
        <fullName evidence="3">DUF6697 domain-containing protein</fullName>
    </recommendedName>
</protein>
<feature type="compositionally biased region" description="Basic and acidic residues" evidence="2">
    <location>
        <begin position="243"/>
        <end position="265"/>
    </location>
</feature>
<evidence type="ECO:0000256" key="1">
    <source>
        <dbReference type="SAM" id="Coils"/>
    </source>
</evidence>
<sequence length="794" mass="87232">MDDKKVTEFMELAESLVKDLQTTKSQSQDSQRRFQKTEQDLLNQIEALRSQLEACTSELKDTQEGWQKTTAELEKTRAELVPLKQNDTALQETRESLRESNAGLTHARVALEQKEAELEDMRGLVEQMAAENEQLRRFSAHLGSLDTGQYPGYAHEYSTTSCIGESVCKKGEVISAPPGPADATYSCVYYTKARSPSVEIVAVRTISSKDTNNSSSTDTPTTSLKRTQSTKEPSPLEVKRRRVEVMIKKESESEVDKPFQEKTELLETTPLASSTSSQVVQTTRRTLAQHSQPSLPTIIPAQQPQIATASTVQTPHQPQKETDKSTPSPKTPSATSNATHQTMAQPNPTLQNHVAPTAPVIQSSASKTSTSPGINASNPHINTPSTLTTQPVASNSTSQTPATQSVISTRMLSSQSKVAPDVHSSPSPKPKIIIPPRASPTKKESKSTDLKLASSSSTVLKHLSPCQPLPISPAPTAPEVSRRFLTATYGGNPQSFINVLKKNPTGPGTRRIVFPMLDCNPFVPRNPGEPGLIFASRHEILSDPPWTVFVKRTNAAPAVWMYQGEYECTLCGTMTVEEFVSQTQKVQDRWAQEVHDAKTYDVYVIMRARVALRKAGLIPLKDKVEETSLIEEEMQNIKRGKGRVVTLGEILSAFHKGEEAIDIIRMNCVKYDHIFADDMKVQYASYHVSPGKNSSSSLSVVKKKSRSATVPVPRPPSVKSNPGGTGKAREYSRATAPIPTTHSETLSADRDLDLELDPDAGLRRSNRPRSTRVVSPDNWSSASENSDMDYDFDE</sequence>
<feature type="compositionally biased region" description="Low complexity" evidence="2">
    <location>
        <begin position="209"/>
        <end position="223"/>
    </location>
</feature>
<feature type="compositionally biased region" description="Polar residues" evidence="2">
    <location>
        <begin position="340"/>
        <end position="417"/>
    </location>
</feature>
<feature type="compositionally biased region" description="Low complexity" evidence="2">
    <location>
        <begin position="688"/>
        <end position="700"/>
    </location>
</feature>